<proteinExistence type="predicted"/>
<evidence type="ECO:0000256" key="1">
    <source>
        <dbReference type="SAM" id="MobiDB-lite"/>
    </source>
</evidence>
<evidence type="ECO:0000313" key="3">
    <source>
        <dbReference type="EMBL" id="USR92800.1"/>
    </source>
</evidence>
<dbReference type="Proteomes" id="UP001056708">
    <property type="component" value="Chromosome"/>
</dbReference>
<gene>
    <name evidence="3" type="ORF">NEA10_08840</name>
</gene>
<reference evidence="3" key="1">
    <citation type="submission" date="2022-06" db="EMBL/GenBank/DDBJ databases">
        <title>Genome sequence of Phormidium yuhuli AB48 isolated from an industrial photobioreactor environment.</title>
        <authorList>
            <person name="Qiu Y."/>
            <person name="Noonan A.J.C."/>
            <person name="Dofher K."/>
            <person name="Koch M."/>
            <person name="Kieft B."/>
            <person name="Lin X."/>
            <person name="Ziels R.M."/>
            <person name="Hallam S.J."/>
        </authorList>
    </citation>
    <scope>NUCLEOTIDE SEQUENCE</scope>
    <source>
        <strain evidence="3">AB48</strain>
    </source>
</reference>
<sequence>MRKKTNLSLARSLRKPEAGLQRIYPETPPVPRRPPRRSWTSWLPGWQFWTLLFGVGTIGTAITASAMLLSLPSVPNCPRIFWPTASASMRLYCGQLAASKNTVDDILEAIALVSGLPEDHGLRPTINAQIEEWTQELLELAETSFHEGRLTEAIDTARRIPTYELSESARTAIEPVIEQRVEDWKRIWTDAEDIYAEIEDHLQNRRWNLAFSATNRLRSVENQYWRVTRQENISKQVQQARDDTNKLANARSRANRRTLDDLLEAIGMAEGIALDSFAYSSAQDALKDFGRMMLDLAQAQLDAQNLTEAIAIARRVPASTQLKEEANDFVVLARGEFMAWQPSVRNLENAISQAQRVPLNSPLYGRAQTRIREWQGAIDQVAVLERARNTARTGSTTDLTTAIAQAELISNSTPVYDQAQEEINRWRTQLQTRQDQPILQRAQALAQQGNYQQAIAQAQQIGSSRALYNDAQTQISGWQRTISEQRDRPILNRAQGQANAGNLQEAIATAQQIPSASTLSGEAQTAIARWNSALRDRDLLNQAYRLADNGSAESLESAIRTANSISSNASQRPDADQLIRNLSWQLLELAQSRAWNSLSGAIEIAERIPRYAEAHSEAQRLIRSWDAQRNPPPTPQPEPEPEPELERKFENGITIDWESPLSDR</sequence>
<accession>A0ABY5AVC1</accession>
<dbReference type="EMBL" id="CP098611">
    <property type="protein sequence ID" value="USR92800.1"/>
    <property type="molecule type" value="Genomic_DNA"/>
</dbReference>
<keyword evidence="2" id="KW-0812">Transmembrane</keyword>
<protein>
    <submittedName>
        <fullName evidence="3">Chromosome segregation ATPase</fullName>
    </submittedName>
</protein>
<dbReference type="RefSeq" id="WP_252664977.1">
    <property type="nucleotide sequence ID" value="NZ_CP098611.1"/>
</dbReference>
<feature type="transmembrane region" description="Helical" evidence="2">
    <location>
        <begin position="46"/>
        <end position="69"/>
    </location>
</feature>
<feature type="region of interest" description="Disordered" evidence="1">
    <location>
        <begin position="624"/>
        <end position="664"/>
    </location>
</feature>
<evidence type="ECO:0000313" key="4">
    <source>
        <dbReference type="Proteomes" id="UP001056708"/>
    </source>
</evidence>
<keyword evidence="2" id="KW-1133">Transmembrane helix</keyword>
<keyword evidence="4" id="KW-1185">Reference proteome</keyword>
<keyword evidence="2" id="KW-0472">Membrane</keyword>
<name>A0ABY5AVC1_9CYAN</name>
<organism evidence="3 4">
    <name type="scientific">Phormidium yuhuli AB48</name>
    <dbReference type="NCBI Taxonomy" id="2940671"/>
    <lineage>
        <taxon>Bacteria</taxon>
        <taxon>Bacillati</taxon>
        <taxon>Cyanobacteriota</taxon>
        <taxon>Cyanophyceae</taxon>
        <taxon>Oscillatoriophycideae</taxon>
        <taxon>Oscillatoriales</taxon>
        <taxon>Oscillatoriaceae</taxon>
        <taxon>Phormidium</taxon>
        <taxon>Phormidium yuhuli</taxon>
    </lineage>
</organism>
<evidence type="ECO:0000256" key="2">
    <source>
        <dbReference type="SAM" id="Phobius"/>
    </source>
</evidence>